<proteinExistence type="predicted"/>
<dbReference type="GO" id="GO:0005886">
    <property type="term" value="C:plasma membrane"/>
    <property type="evidence" value="ECO:0007669"/>
    <property type="project" value="TreeGrafter"/>
</dbReference>
<evidence type="ECO:0000313" key="2">
    <source>
        <dbReference type="EMBL" id="MCI56095.1"/>
    </source>
</evidence>
<dbReference type="GO" id="GO:0000166">
    <property type="term" value="F:nucleotide binding"/>
    <property type="evidence" value="ECO:0007669"/>
    <property type="project" value="InterPro"/>
</dbReference>
<protein>
    <submittedName>
        <fullName evidence="2">Calcium-transporting ATPase plasma membrane-type-like</fullName>
    </submittedName>
</protein>
<dbReference type="InterPro" id="IPR023299">
    <property type="entry name" value="ATPase_P-typ_cyto_dom_N"/>
</dbReference>
<dbReference type="Proteomes" id="UP000265520">
    <property type="component" value="Unassembled WGS sequence"/>
</dbReference>
<keyword evidence="1" id="KW-0460">Magnesium</keyword>
<dbReference type="SUPFAM" id="SSF81660">
    <property type="entry name" value="Metal cation-transporting ATPase, ATP-binding domain N"/>
    <property type="match status" value="1"/>
</dbReference>
<dbReference type="GO" id="GO:0005388">
    <property type="term" value="F:P-type calcium transporter activity"/>
    <property type="evidence" value="ECO:0007669"/>
    <property type="project" value="TreeGrafter"/>
</dbReference>
<dbReference type="EMBL" id="LXQA010506937">
    <property type="protein sequence ID" value="MCI56095.1"/>
    <property type="molecule type" value="Genomic_DNA"/>
</dbReference>
<organism evidence="2 3">
    <name type="scientific">Trifolium medium</name>
    <dbReference type="NCBI Taxonomy" id="97028"/>
    <lineage>
        <taxon>Eukaryota</taxon>
        <taxon>Viridiplantae</taxon>
        <taxon>Streptophyta</taxon>
        <taxon>Embryophyta</taxon>
        <taxon>Tracheophyta</taxon>
        <taxon>Spermatophyta</taxon>
        <taxon>Magnoliopsida</taxon>
        <taxon>eudicotyledons</taxon>
        <taxon>Gunneridae</taxon>
        <taxon>Pentapetalae</taxon>
        <taxon>rosids</taxon>
        <taxon>fabids</taxon>
        <taxon>Fabales</taxon>
        <taxon>Fabaceae</taxon>
        <taxon>Papilionoideae</taxon>
        <taxon>50 kb inversion clade</taxon>
        <taxon>NPAAA clade</taxon>
        <taxon>Hologalegina</taxon>
        <taxon>IRL clade</taxon>
        <taxon>Trifolieae</taxon>
        <taxon>Trifolium</taxon>
    </lineage>
</organism>
<feature type="non-terminal residue" evidence="2">
    <location>
        <position position="64"/>
    </location>
</feature>
<dbReference type="Pfam" id="PF13246">
    <property type="entry name" value="Cation_ATPase"/>
    <property type="match status" value="1"/>
</dbReference>
<name>A0A392T722_9FABA</name>
<evidence type="ECO:0000313" key="3">
    <source>
        <dbReference type="Proteomes" id="UP000265520"/>
    </source>
</evidence>
<dbReference type="PANTHER" id="PTHR24093">
    <property type="entry name" value="CATION TRANSPORTING ATPASE"/>
    <property type="match status" value="1"/>
</dbReference>
<keyword evidence="3" id="KW-1185">Reference proteome</keyword>
<dbReference type="Gene3D" id="3.40.1110.10">
    <property type="entry name" value="Calcium-transporting ATPase, cytoplasmic domain N"/>
    <property type="match status" value="1"/>
</dbReference>
<reference evidence="2 3" key="1">
    <citation type="journal article" date="2018" name="Front. Plant Sci.">
        <title>Red Clover (Trifolium pratense) and Zigzag Clover (T. medium) - A Picture of Genomic Similarities and Differences.</title>
        <authorList>
            <person name="Dluhosova J."/>
            <person name="Istvanek J."/>
            <person name="Nedelnik J."/>
            <person name="Repkova J."/>
        </authorList>
    </citation>
    <scope>NUCLEOTIDE SEQUENCE [LARGE SCALE GENOMIC DNA]</scope>
    <source>
        <strain evidence="3">cv. 10/8</strain>
        <tissue evidence="2">Leaf</tissue>
    </source>
</reference>
<accession>A0A392T722</accession>
<comment type="caution">
    <text evidence="2">The sequence shown here is derived from an EMBL/GenBank/DDBJ whole genome shotgun (WGS) entry which is preliminary data.</text>
</comment>
<dbReference type="PANTHER" id="PTHR24093:SF434">
    <property type="entry name" value="CALCIUM-TRANSPORTING ATPASE 13, PLASMA MEMBRANE-TYPE-RELATED"/>
    <property type="match status" value="1"/>
</dbReference>
<dbReference type="AlphaFoldDB" id="A0A392T722"/>
<sequence length="64" mass="7185">MVLKMCSRYYDGYGNVKDLDDETMSKFENIIQGMAASSLRCIALTYTEVANEDLLGEGDNHNMV</sequence>
<evidence type="ECO:0000256" key="1">
    <source>
        <dbReference type="ARBA" id="ARBA00022842"/>
    </source>
</evidence>